<reference evidence="1" key="1">
    <citation type="journal article" date="2019" name="Sci. Rep.">
        <title>Draft genome of Tanacetum cinerariifolium, the natural source of mosquito coil.</title>
        <authorList>
            <person name="Yamashiro T."/>
            <person name="Shiraishi A."/>
            <person name="Satake H."/>
            <person name="Nakayama K."/>
        </authorList>
    </citation>
    <scope>NUCLEOTIDE SEQUENCE</scope>
</reference>
<gene>
    <name evidence="1" type="ORF">Tci_932954</name>
</gene>
<dbReference type="EMBL" id="BKCJ011885236">
    <property type="protein sequence ID" value="GFD60985.1"/>
    <property type="molecule type" value="Genomic_DNA"/>
</dbReference>
<sequence length="65" mass="6168">GLGDPEGLGDFVGCSDRDGLGLDDFDAGGFGAGDFGAGGFGAGGFSAGGLNPSTSTMSRATCWGT</sequence>
<proteinExistence type="predicted"/>
<accession>A0A699XM67</accession>
<organism evidence="1">
    <name type="scientific">Tanacetum cinerariifolium</name>
    <name type="common">Dalmatian daisy</name>
    <name type="synonym">Chrysanthemum cinerariifolium</name>
    <dbReference type="NCBI Taxonomy" id="118510"/>
    <lineage>
        <taxon>Eukaryota</taxon>
        <taxon>Viridiplantae</taxon>
        <taxon>Streptophyta</taxon>
        <taxon>Embryophyta</taxon>
        <taxon>Tracheophyta</taxon>
        <taxon>Spermatophyta</taxon>
        <taxon>Magnoliopsida</taxon>
        <taxon>eudicotyledons</taxon>
        <taxon>Gunneridae</taxon>
        <taxon>Pentapetalae</taxon>
        <taxon>asterids</taxon>
        <taxon>campanulids</taxon>
        <taxon>Asterales</taxon>
        <taxon>Asteraceae</taxon>
        <taxon>Asteroideae</taxon>
        <taxon>Anthemideae</taxon>
        <taxon>Anthemidinae</taxon>
        <taxon>Tanacetum</taxon>
    </lineage>
</organism>
<protein>
    <submittedName>
        <fullName evidence="1">Uncharacterized protein</fullName>
    </submittedName>
</protein>
<comment type="caution">
    <text evidence="1">The sequence shown here is derived from an EMBL/GenBank/DDBJ whole genome shotgun (WGS) entry which is preliminary data.</text>
</comment>
<name>A0A699XM67_TANCI</name>
<evidence type="ECO:0000313" key="1">
    <source>
        <dbReference type="EMBL" id="GFD60985.1"/>
    </source>
</evidence>
<dbReference type="AlphaFoldDB" id="A0A699XM67"/>
<feature type="non-terminal residue" evidence="1">
    <location>
        <position position="1"/>
    </location>
</feature>